<feature type="transmembrane region" description="Helical" evidence="6">
    <location>
        <begin position="187"/>
        <end position="210"/>
    </location>
</feature>
<feature type="transmembrane region" description="Helical" evidence="6">
    <location>
        <begin position="237"/>
        <end position="258"/>
    </location>
</feature>
<dbReference type="OrthoDB" id="9775950at2"/>
<dbReference type="Pfam" id="PF01943">
    <property type="entry name" value="Polysacc_synt"/>
    <property type="match status" value="1"/>
</dbReference>
<feature type="transmembrane region" description="Helical" evidence="6">
    <location>
        <begin position="465"/>
        <end position="487"/>
    </location>
</feature>
<organism evidence="7 8">
    <name type="scientific">Enterococcus florum</name>
    <dbReference type="NCBI Taxonomy" id="2480627"/>
    <lineage>
        <taxon>Bacteria</taxon>
        <taxon>Bacillati</taxon>
        <taxon>Bacillota</taxon>
        <taxon>Bacilli</taxon>
        <taxon>Lactobacillales</taxon>
        <taxon>Enterococcaceae</taxon>
        <taxon>Enterococcus</taxon>
    </lineage>
</organism>
<gene>
    <name evidence="7" type="ORF">NRIC_21120</name>
</gene>
<dbReference type="InterPro" id="IPR024923">
    <property type="entry name" value="PG_synth_SpoVB"/>
</dbReference>
<evidence type="ECO:0000256" key="6">
    <source>
        <dbReference type="SAM" id="Phobius"/>
    </source>
</evidence>
<feature type="transmembrane region" description="Helical" evidence="6">
    <location>
        <begin position="165"/>
        <end position="181"/>
    </location>
</feature>
<comment type="caution">
    <text evidence="7">The sequence shown here is derived from an EMBL/GenBank/DDBJ whole genome shotgun (WGS) entry which is preliminary data.</text>
</comment>
<feature type="transmembrane region" description="Helical" evidence="6">
    <location>
        <begin position="425"/>
        <end position="444"/>
    </location>
</feature>
<proteinExistence type="predicted"/>
<feature type="transmembrane region" description="Helical" evidence="6">
    <location>
        <begin position="51"/>
        <end position="70"/>
    </location>
</feature>
<evidence type="ECO:0000313" key="7">
    <source>
        <dbReference type="EMBL" id="GCF94221.1"/>
    </source>
</evidence>
<dbReference type="EMBL" id="BJCC01000015">
    <property type="protein sequence ID" value="GCF94221.1"/>
    <property type="molecule type" value="Genomic_DNA"/>
</dbReference>
<evidence type="ECO:0000256" key="1">
    <source>
        <dbReference type="ARBA" id="ARBA00004651"/>
    </source>
</evidence>
<keyword evidence="5 6" id="KW-0472">Membrane</keyword>
<keyword evidence="4 6" id="KW-1133">Transmembrane helix</keyword>
<feature type="transmembrane region" description="Helical" evidence="6">
    <location>
        <begin position="337"/>
        <end position="361"/>
    </location>
</feature>
<evidence type="ECO:0000256" key="2">
    <source>
        <dbReference type="ARBA" id="ARBA00022475"/>
    </source>
</evidence>
<dbReference type="CDD" id="cd13124">
    <property type="entry name" value="MATE_SpoVB_like"/>
    <property type="match status" value="1"/>
</dbReference>
<evidence type="ECO:0000256" key="4">
    <source>
        <dbReference type="ARBA" id="ARBA00022989"/>
    </source>
</evidence>
<dbReference type="Proteomes" id="UP000290567">
    <property type="component" value="Unassembled WGS sequence"/>
</dbReference>
<protein>
    <submittedName>
        <fullName evidence="7">Polysaccharide biosynthesis protein</fullName>
    </submittedName>
</protein>
<feature type="transmembrane region" description="Helical" evidence="6">
    <location>
        <begin position="91"/>
        <end position="112"/>
    </location>
</feature>
<feature type="transmembrane region" description="Helical" evidence="6">
    <location>
        <begin position="12"/>
        <end position="31"/>
    </location>
</feature>
<evidence type="ECO:0000313" key="8">
    <source>
        <dbReference type="Proteomes" id="UP000290567"/>
    </source>
</evidence>
<feature type="transmembrane region" description="Helical" evidence="6">
    <location>
        <begin position="297"/>
        <end position="317"/>
    </location>
</feature>
<name>A0A4P5PD19_9ENTE</name>
<evidence type="ECO:0000256" key="3">
    <source>
        <dbReference type="ARBA" id="ARBA00022692"/>
    </source>
</evidence>
<feature type="transmembrane region" description="Helical" evidence="6">
    <location>
        <begin position="367"/>
        <end position="389"/>
    </location>
</feature>
<dbReference type="InterPro" id="IPR050833">
    <property type="entry name" value="Poly_Biosynth_Transport"/>
</dbReference>
<dbReference type="InterPro" id="IPR002797">
    <property type="entry name" value="Polysacc_synth"/>
</dbReference>
<feature type="transmembrane region" description="Helical" evidence="6">
    <location>
        <begin position="401"/>
        <end position="419"/>
    </location>
</feature>
<feature type="transmembrane region" description="Helical" evidence="6">
    <location>
        <begin position="493"/>
        <end position="513"/>
    </location>
</feature>
<keyword evidence="8" id="KW-1185">Reference proteome</keyword>
<accession>A0A4P5PD19</accession>
<keyword evidence="3 6" id="KW-0812">Transmembrane</keyword>
<evidence type="ECO:0000256" key="5">
    <source>
        <dbReference type="ARBA" id="ARBA00023136"/>
    </source>
</evidence>
<dbReference type="AlphaFoldDB" id="A0A4P5PD19"/>
<dbReference type="RefSeq" id="WP_146622656.1">
    <property type="nucleotide sequence ID" value="NZ_BJCC01000015.1"/>
</dbReference>
<feature type="transmembrane region" description="Helical" evidence="6">
    <location>
        <begin position="124"/>
        <end position="144"/>
    </location>
</feature>
<keyword evidence="2" id="KW-1003">Cell membrane</keyword>
<sequence>MKKNLLSGTFWLSSASILCKVLGIVYLIPWLMMMGSQKSGLEAQALYNVAYLPYALFLTLGTAGFPSGIAKQIATERENRQRVGELFKSSVAVMEVIGVVSALLMFIFAPWLSRVSPVSDVAQATWAIRSLCPSLLVIPILSAMRGYFQGMSDMVPYSVSQVLEQFIRVIVILAGTFYFRVLTDGSVFAAVIISTMASCFGGVISILYLMKVGKRKNYFRLRYFVVRPNSLLRGRRAIVVSIIKESLPFIYVGAAISLSQLIDQVTLKTILHTVLGKLNTKEVEVLYTQASANPNKLTVLLLSVVNSVAVTSLPLLVSVNRTEELMKSIADILRLSLTFLLPASLGMIVLAEPMYTIFFGYDPSTTGYMLLAVLATVACCGFSVVFAILQALGFHRKSMRLVTKGLLLKFALQLPLVAWLQGYGLHLATIGAFSFMTIRGYRFLCQEFAIRPLRYVRDYLKRITIATVVMGIICRVCYQILAAHLVMSQRMQAFLVCAVVALIGTLVYSLLGLPEQLKRAKRTLNGNQKSKKVPSDLDK</sequence>
<dbReference type="PANTHER" id="PTHR30250:SF21">
    <property type="entry name" value="LIPID II FLIPPASE MURJ"/>
    <property type="match status" value="1"/>
</dbReference>
<reference evidence="8" key="1">
    <citation type="submission" date="2019-02" db="EMBL/GenBank/DDBJ databases">
        <title>Draft genome sequence of Enterococcus sp. Gos25-1.</title>
        <authorList>
            <person name="Tanaka N."/>
            <person name="Shiwa Y."/>
            <person name="Fujita N."/>
        </authorList>
    </citation>
    <scope>NUCLEOTIDE SEQUENCE [LARGE SCALE GENOMIC DNA]</scope>
    <source>
        <strain evidence="8">Gos25-1</strain>
    </source>
</reference>
<dbReference type="PANTHER" id="PTHR30250">
    <property type="entry name" value="PST FAMILY PREDICTED COLANIC ACID TRANSPORTER"/>
    <property type="match status" value="1"/>
</dbReference>
<dbReference type="GO" id="GO:0005886">
    <property type="term" value="C:plasma membrane"/>
    <property type="evidence" value="ECO:0007669"/>
    <property type="project" value="UniProtKB-SubCell"/>
</dbReference>
<comment type="subcellular location">
    <subcellularLocation>
        <location evidence="1">Cell membrane</location>
        <topology evidence="1">Multi-pass membrane protein</topology>
    </subcellularLocation>
</comment>